<reference evidence="1 2" key="1">
    <citation type="submission" date="2013-08" db="EMBL/GenBank/DDBJ databases">
        <authorList>
            <person name="Weinstock G."/>
            <person name="Sodergren E."/>
            <person name="Wylie T."/>
            <person name="Fulton L."/>
            <person name="Fulton R."/>
            <person name="Fronick C."/>
            <person name="O'Laughlin M."/>
            <person name="Godfrey J."/>
            <person name="Miner T."/>
            <person name="Herter B."/>
            <person name="Appelbaum E."/>
            <person name="Cordes M."/>
            <person name="Lek S."/>
            <person name="Wollam A."/>
            <person name="Pepin K.H."/>
            <person name="Palsikar V.B."/>
            <person name="Mitreva M."/>
            <person name="Wilson R.K."/>
        </authorList>
    </citation>
    <scope>NUCLEOTIDE SEQUENCE [LARGE SCALE GENOMIC DNA]</scope>
    <source>
        <strain evidence="1 2">F0041</strain>
    </source>
</reference>
<sequence>MAQMCICRISLLEVRDCYEEEQIIDNSCWQYNGIYLPLPF</sequence>
<gene>
    <name evidence="1" type="ORF">HMPREF1981_01373</name>
</gene>
<comment type="caution">
    <text evidence="1">The sequence shown here is derived from an EMBL/GenBank/DDBJ whole genome shotgun (WGS) entry which is preliminary data.</text>
</comment>
<organism evidence="1 2">
    <name type="scientific">Bacteroides pyogenes F0041</name>
    <dbReference type="NCBI Taxonomy" id="1321819"/>
    <lineage>
        <taxon>Bacteria</taxon>
        <taxon>Pseudomonadati</taxon>
        <taxon>Bacteroidota</taxon>
        <taxon>Bacteroidia</taxon>
        <taxon>Bacteroidales</taxon>
        <taxon>Bacteroidaceae</taxon>
        <taxon>Bacteroides</taxon>
    </lineage>
</organism>
<evidence type="ECO:0000313" key="2">
    <source>
        <dbReference type="Proteomes" id="UP000016496"/>
    </source>
</evidence>
<dbReference type="AlphaFoldDB" id="U2E0N1"/>
<dbReference type="EMBL" id="AWSV01000076">
    <property type="protein sequence ID" value="ERI85786.1"/>
    <property type="molecule type" value="Genomic_DNA"/>
</dbReference>
<accession>U2E0N1</accession>
<evidence type="ECO:0000313" key="1">
    <source>
        <dbReference type="EMBL" id="ERI85786.1"/>
    </source>
</evidence>
<name>U2E0N1_9BACE</name>
<protein>
    <submittedName>
        <fullName evidence="1">Uncharacterized protein</fullName>
    </submittedName>
</protein>
<dbReference type="Proteomes" id="UP000016496">
    <property type="component" value="Unassembled WGS sequence"/>
</dbReference>
<proteinExistence type="predicted"/>
<dbReference type="HOGENOM" id="CLU_3285209_0_0_10"/>